<proteinExistence type="predicted"/>
<evidence type="ECO:0000313" key="1">
    <source>
        <dbReference type="EMBL" id="BBE17388.1"/>
    </source>
</evidence>
<evidence type="ECO:0008006" key="3">
    <source>
        <dbReference type="Google" id="ProtNLM"/>
    </source>
</evidence>
<dbReference type="EMBL" id="AP018694">
    <property type="protein sequence ID" value="BBE17388.1"/>
    <property type="molecule type" value="Genomic_DNA"/>
</dbReference>
<accession>A0A5K7S745</accession>
<gene>
    <name evidence="1" type="ORF">AQPE_1538</name>
</gene>
<evidence type="ECO:0000313" key="2">
    <source>
        <dbReference type="Proteomes" id="UP001193389"/>
    </source>
</evidence>
<dbReference type="KEGG" id="anf:AQPE_1538"/>
<dbReference type="Proteomes" id="UP001193389">
    <property type="component" value="Chromosome"/>
</dbReference>
<keyword evidence="2" id="KW-1185">Reference proteome</keyword>
<name>A0A5K7S745_9BACT</name>
<dbReference type="InterPro" id="IPR046111">
    <property type="entry name" value="DUF6048"/>
</dbReference>
<organism evidence="1 2">
    <name type="scientific">Aquipluma nitroreducens</name>
    <dbReference type="NCBI Taxonomy" id="2010828"/>
    <lineage>
        <taxon>Bacteria</taxon>
        <taxon>Pseudomonadati</taxon>
        <taxon>Bacteroidota</taxon>
        <taxon>Bacteroidia</taxon>
        <taxon>Marinilabiliales</taxon>
        <taxon>Prolixibacteraceae</taxon>
        <taxon>Aquipluma</taxon>
    </lineage>
</organism>
<protein>
    <recommendedName>
        <fullName evidence="3">Outer membrane protein beta-barrel domain-containing protein</fullName>
    </recommendedName>
</protein>
<dbReference type="RefSeq" id="WP_318350389.1">
    <property type="nucleotide sequence ID" value="NZ_AP018694.1"/>
</dbReference>
<sequence>MKILRFTFVLCLLAAISYGQKEPQKKIKPKRTDNYIRMKGIRLGADITRPFQDLWTKGNRYGTEFSADMELWPNLFPVFETGFDVMKIKTSYIDYKSSGSYSRIGMDYNFLQAENKNDKNIFYVGLRYGFVLARQQVNSYTIDSYWTPTTGRFSNQNYFAHWGEFLVGIKGEIIHNFYMGWTIRGKIKLNNKDLGMPPTYFIPGYGKAEKGFNLDFTYSVYYNLPWDFRKSIDRKKDAVMDKKVGKIIKKPATGK</sequence>
<dbReference type="Pfam" id="PF19515">
    <property type="entry name" value="DUF6048"/>
    <property type="match status" value="1"/>
</dbReference>
<reference evidence="1" key="1">
    <citation type="journal article" date="2020" name="Int. J. Syst. Evol. Microbiol.">
        <title>Aquipluma nitroreducens gen. nov. sp. nov., a novel facultatively anaerobic bacterium isolated from a freshwater lake.</title>
        <authorList>
            <person name="Watanabe M."/>
            <person name="Kojima H."/>
            <person name="Fukui M."/>
        </authorList>
    </citation>
    <scope>NUCLEOTIDE SEQUENCE</scope>
    <source>
        <strain evidence="1">MeG22</strain>
    </source>
</reference>
<dbReference type="AlphaFoldDB" id="A0A5K7S745"/>